<evidence type="ECO:0000256" key="3">
    <source>
        <dbReference type="ARBA" id="ARBA00023002"/>
    </source>
</evidence>
<dbReference type="FunFam" id="3.40.50.720:FF:000084">
    <property type="entry name" value="Short-chain dehydrogenase reductase"/>
    <property type="match status" value="1"/>
</dbReference>
<reference evidence="5" key="1">
    <citation type="journal article" date="2017" name="Genome Biol.">
        <title>Comparative genomics reveals high biological diversity and specific adaptations in the industrially and medically important fungal genus Aspergillus.</title>
        <authorList>
            <person name="de Vries R.P."/>
            <person name="Riley R."/>
            <person name="Wiebenga A."/>
            <person name="Aguilar-Osorio G."/>
            <person name="Amillis S."/>
            <person name="Uchima C.A."/>
            <person name="Anderluh G."/>
            <person name="Asadollahi M."/>
            <person name="Askin M."/>
            <person name="Barry K."/>
            <person name="Battaglia E."/>
            <person name="Bayram O."/>
            <person name="Benocci T."/>
            <person name="Braus-Stromeyer S.A."/>
            <person name="Caldana C."/>
            <person name="Canovas D."/>
            <person name="Cerqueira G.C."/>
            <person name="Chen F."/>
            <person name="Chen W."/>
            <person name="Choi C."/>
            <person name="Clum A."/>
            <person name="Dos Santos R.A."/>
            <person name="Damasio A.R."/>
            <person name="Diallinas G."/>
            <person name="Emri T."/>
            <person name="Fekete E."/>
            <person name="Flipphi M."/>
            <person name="Freyberg S."/>
            <person name="Gallo A."/>
            <person name="Gournas C."/>
            <person name="Habgood R."/>
            <person name="Hainaut M."/>
            <person name="Harispe M.L."/>
            <person name="Henrissat B."/>
            <person name="Hilden K.S."/>
            <person name="Hope R."/>
            <person name="Hossain A."/>
            <person name="Karabika E."/>
            <person name="Karaffa L."/>
            <person name="Karanyi Z."/>
            <person name="Krasevec N."/>
            <person name="Kuo A."/>
            <person name="Kusch H."/>
            <person name="LaButti K."/>
            <person name="Lagendijk E.L."/>
            <person name="Lapidus A."/>
            <person name="Levasseur A."/>
            <person name="Lindquist E."/>
            <person name="Lipzen A."/>
            <person name="Logrieco A.F."/>
            <person name="MacCabe A."/>
            <person name="Maekelae M.R."/>
            <person name="Malavazi I."/>
            <person name="Melin P."/>
            <person name="Meyer V."/>
            <person name="Mielnichuk N."/>
            <person name="Miskei M."/>
            <person name="Molnar A.P."/>
            <person name="Mule G."/>
            <person name="Ngan C.Y."/>
            <person name="Orejas M."/>
            <person name="Orosz E."/>
            <person name="Ouedraogo J.P."/>
            <person name="Overkamp K.M."/>
            <person name="Park H.-S."/>
            <person name="Perrone G."/>
            <person name="Piumi F."/>
            <person name="Punt P.J."/>
            <person name="Ram A.F."/>
            <person name="Ramon A."/>
            <person name="Rauscher S."/>
            <person name="Record E."/>
            <person name="Riano-Pachon D.M."/>
            <person name="Robert V."/>
            <person name="Roehrig J."/>
            <person name="Ruller R."/>
            <person name="Salamov A."/>
            <person name="Salih N.S."/>
            <person name="Samson R.A."/>
            <person name="Sandor E."/>
            <person name="Sanguinetti M."/>
            <person name="Schuetze T."/>
            <person name="Sepcic K."/>
            <person name="Shelest E."/>
            <person name="Sherlock G."/>
            <person name="Sophianopoulou V."/>
            <person name="Squina F.M."/>
            <person name="Sun H."/>
            <person name="Susca A."/>
            <person name="Todd R.B."/>
            <person name="Tsang A."/>
            <person name="Unkles S.E."/>
            <person name="van de Wiele N."/>
            <person name="van Rossen-Uffink D."/>
            <person name="Oliveira J.V."/>
            <person name="Vesth T.C."/>
            <person name="Visser J."/>
            <person name="Yu J.-H."/>
            <person name="Zhou M."/>
            <person name="Andersen M.R."/>
            <person name="Archer D.B."/>
            <person name="Baker S.E."/>
            <person name="Benoit I."/>
            <person name="Brakhage A.A."/>
            <person name="Braus G.H."/>
            <person name="Fischer R."/>
            <person name="Frisvad J.C."/>
            <person name="Goldman G.H."/>
            <person name="Houbraken J."/>
            <person name="Oakley B."/>
            <person name="Pocsi I."/>
            <person name="Scazzocchio C."/>
            <person name="Seiboth B."/>
            <person name="vanKuyk P.A."/>
            <person name="Wortman J."/>
            <person name="Dyer P.S."/>
            <person name="Grigoriev I.V."/>
        </authorList>
    </citation>
    <scope>NUCLEOTIDE SEQUENCE [LARGE SCALE GENOMIC DNA]</scope>
    <source>
        <strain evidence="5">CBS 101740 / IMI 381727 / IBT 21946</strain>
    </source>
</reference>
<proteinExistence type="inferred from homology"/>
<dbReference type="InterPro" id="IPR036291">
    <property type="entry name" value="NAD(P)-bd_dom_sf"/>
</dbReference>
<dbReference type="GeneID" id="93571281"/>
<name>A0A1L9U5Y1_ASPBC</name>
<dbReference type="InterPro" id="IPR002347">
    <property type="entry name" value="SDR_fam"/>
</dbReference>
<dbReference type="OMA" id="MPYTASK"/>
<evidence type="ECO:0000256" key="2">
    <source>
        <dbReference type="ARBA" id="ARBA00022857"/>
    </source>
</evidence>
<dbReference type="CDD" id="cd05233">
    <property type="entry name" value="SDR_c"/>
    <property type="match status" value="1"/>
</dbReference>
<dbReference type="EMBL" id="KV878695">
    <property type="protein sequence ID" value="OJJ67088.1"/>
    <property type="molecule type" value="Genomic_DNA"/>
</dbReference>
<sequence length="280" mass="29738">MASMKLNGGVALVTGASSGIGRDVCLALAEAGVEAIVLADLNLPDESILQECQRFSSLPNFRTMPVVVDVVNEDSVNNMVSSALAEFGRIDYCVHSAGISTKRSPTTNLDVEAFDKLMTTNSRGSMMVLRAVTNAMARQEPRSYTSTRSNTTRSLGRGSVVVIASINGMISAPGMMPYTASKYATIGIAKTAAVDNFENQVRVNIVCPSWTDTPMMQRGISYFPALGPAIEKLCPLGRTAMVEEVSDAVVFLCSPAASFINGESLVIDAGFTLTGFRLAQ</sequence>
<dbReference type="STRING" id="767769.A0A1L9U5Y1"/>
<accession>A0A1L9U5Y1</accession>
<dbReference type="InterPro" id="IPR020904">
    <property type="entry name" value="Sc_DH/Rdtase_CS"/>
</dbReference>
<dbReference type="PRINTS" id="PR00080">
    <property type="entry name" value="SDRFAMILY"/>
</dbReference>
<dbReference type="SUPFAM" id="SSF51735">
    <property type="entry name" value="NAD(P)-binding Rossmann-fold domains"/>
    <property type="match status" value="1"/>
</dbReference>
<dbReference type="VEuPathDB" id="FungiDB:ASPBRDRAFT_136450"/>
<evidence type="ECO:0000313" key="4">
    <source>
        <dbReference type="EMBL" id="OJJ67088.1"/>
    </source>
</evidence>
<keyword evidence="2" id="KW-0521">NADP</keyword>
<protein>
    <recommendedName>
        <fullName evidence="6">Oxidoreductase</fullName>
    </recommendedName>
</protein>
<dbReference type="Proteomes" id="UP000184499">
    <property type="component" value="Unassembled WGS sequence"/>
</dbReference>
<dbReference type="RefSeq" id="XP_067474337.1">
    <property type="nucleotide sequence ID" value="XM_067618793.1"/>
</dbReference>
<evidence type="ECO:0008006" key="6">
    <source>
        <dbReference type="Google" id="ProtNLM"/>
    </source>
</evidence>
<organism evidence="4 5">
    <name type="scientific">Aspergillus brasiliensis (strain CBS 101740 / IMI 381727 / IBT 21946)</name>
    <dbReference type="NCBI Taxonomy" id="767769"/>
    <lineage>
        <taxon>Eukaryota</taxon>
        <taxon>Fungi</taxon>
        <taxon>Dikarya</taxon>
        <taxon>Ascomycota</taxon>
        <taxon>Pezizomycotina</taxon>
        <taxon>Eurotiomycetes</taxon>
        <taxon>Eurotiomycetidae</taxon>
        <taxon>Eurotiales</taxon>
        <taxon>Aspergillaceae</taxon>
        <taxon>Aspergillus</taxon>
        <taxon>Aspergillus subgen. Circumdati</taxon>
    </lineage>
</organism>
<dbReference type="OrthoDB" id="5840532at2759"/>
<dbReference type="Gene3D" id="3.40.50.720">
    <property type="entry name" value="NAD(P)-binding Rossmann-like Domain"/>
    <property type="match status" value="1"/>
</dbReference>
<keyword evidence="3" id="KW-0560">Oxidoreductase</keyword>
<dbReference type="GO" id="GO:0016491">
    <property type="term" value="F:oxidoreductase activity"/>
    <property type="evidence" value="ECO:0007669"/>
    <property type="project" value="UniProtKB-KW"/>
</dbReference>
<gene>
    <name evidence="4" type="ORF">ASPBRDRAFT_136450</name>
</gene>
<evidence type="ECO:0000313" key="5">
    <source>
        <dbReference type="Proteomes" id="UP000184499"/>
    </source>
</evidence>
<dbReference type="PROSITE" id="PS00061">
    <property type="entry name" value="ADH_SHORT"/>
    <property type="match status" value="1"/>
</dbReference>
<dbReference type="PANTHER" id="PTHR24321:SF12">
    <property type="entry name" value="SHORT-CHAIN DEHYDROGENASE_REDUCTASE FAMILY, PUTATIVE (AFU_ORTHOLOGUE AFUA_5G14340)-RELATED"/>
    <property type="match status" value="1"/>
</dbReference>
<dbReference type="Pfam" id="PF13561">
    <property type="entry name" value="adh_short_C2"/>
    <property type="match status" value="1"/>
</dbReference>
<keyword evidence="5" id="KW-1185">Reference proteome</keyword>
<comment type="similarity">
    <text evidence="1">Belongs to the short-chain dehydrogenases/reductases (SDR) family.</text>
</comment>
<dbReference type="GO" id="GO:0044550">
    <property type="term" value="P:secondary metabolite biosynthetic process"/>
    <property type="evidence" value="ECO:0007669"/>
    <property type="project" value="UniProtKB-ARBA"/>
</dbReference>
<dbReference type="PANTHER" id="PTHR24321">
    <property type="entry name" value="DEHYDROGENASES, SHORT CHAIN"/>
    <property type="match status" value="1"/>
</dbReference>
<evidence type="ECO:0000256" key="1">
    <source>
        <dbReference type="ARBA" id="ARBA00006484"/>
    </source>
</evidence>
<dbReference type="PRINTS" id="PR00081">
    <property type="entry name" value="GDHRDH"/>
</dbReference>
<dbReference type="AlphaFoldDB" id="A0A1L9U5Y1"/>